<evidence type="ECO:0000259" key="2">
    <source>
        <dbReference type="Pfam" id="PF19081"/>
    </source>
</evidence>
<dbReference type="RefSeq" id="WP_144914881.1">
    <property type="nucleotide sequence ID" value="NZ_VLLI01000011.1"/>
</dbReference>
<feature type="domain" description="Ig-like" evidence="2">
    <location>
        <begin position="31"/>
        <end position="102"/>
    </location>
</feature>
<dbReference type="Gene3D" id="2.60.40.10">
    <property type="entry name" value="Immunoglobulins"/>
    <property type="match status" value="1"/>
</dbReference>
<feature type="region of interest" description="Disordered" evidence="1">
    <location>
        <begin position="697"/>
        <end position="723"/>
    </location>
</feature>
<evidence type="ECO:0000313" key="4">
    <source>
        <dbReference type="EMBL" id="TWI97273.1"/>
    </source>
</evidence>
<name>A0A562TUT8_9SPHI</name>
<feature type="domain" description="Ig-like" evidence="2">
    <location>
        <begin position="424"/>
        <end position="499"/>
    </location>
</feature>
<dbReference type="NCBIfam" id="TIGR04131">
    <property type="entry name" value="Bac_Flav_CTERM"/>
    <property type="match status" value="1"/>
</dbReference>
<feature type="domain" description="Ig-like" evidence="2">
    <location>
        <begin position="346"/>
        <end position="421"/>
    </location>
</feature>
<dbReference type="Proteomes" id="UP000317010">
    <property type="component" value="Unassembled WGS sequence"/>
</dbReference>
<protein>
    <submittedName>
        <fullName evidence="4">Gliding motility-associated-like protein</fullName>
    </submittedName>
</protein>
<evidence type="ECO:0000256" key="1">
    <source>
        <dbReference type="SAM" id="MobiDB-lite"/>
    </source>
</evidence>
<feature type="domain" description="PKD-like" evidence="3">
    <location>
        <begin position="1014"/>
        <end position="1096"/>
    </location>
</feature>
<keyword evidence="5" id="KW-1185">Reference proteome</keyword>
<organism evidence="4 5">
    <name type="scientific">Mucilaginibacter frigoritolerans</name>
    <dbReference type="NCBI Taxonomy" id="652788"/>
    <lineage>
        <taxon>Bacteria</taxon>
        <taxon>Pseudomonadati</taxon>
        <taxon>Bacteroidota</taxon>
        <taxon>Sphingobacteriia</taxon>
        <taxon>Sphingobacteriales</taxon>
        <taxon>Sphingobacteriaceae</taxon>
        <taxon>Mucilaginibacter</taxon>
    </lineage>
</organism>
<accession>A0A562TUT8</accession>
<dbReference type="OrthoDB" id="1488276at2"/>
<dbReference type="InterPro" id="IPR045828">
    <property type="entry name" value="PKD_Bacteroidetes"/>
</dbReference>
<evidence type="ECO:0000259" key="3">
    <source>
        <dbReference type="Pfam" id="PF19406"/>
    </source>
</evidence>
<evidence type="ECO:0000313" key="5">
    <source>
        <dbReference type="Proteomes" id="UP000317010"/>
    </source>
</evidence>
<dbReference type="InterPro" id="IPR026341">
    <property type="entry name" value="T9SS_type_B"/>
</dbReference>
<feature type="domain" description="PKD-like" evidence="3">
    <location>
        <begin position="1106"/>
        <end position="1189"/>
    </location>
</feature>
<feature type="domain" description="Ig-like" evidence="2">
    <location>
        <begin position="104"/>
        <end position="181"/>
    </location>
</feature>
<dbReference type="Pfam" id="PF19406">
    <property type="entry name" value="PKD_5"/>
    <property type="match status" value="3"/>
</dbReference>
<dbReference type="Pfam" id="PF13585">
    <property type="entry name" value="CHU_C"/>
    <property type="match status" value="1"/>
</dbReference>
<feature type="domain" description="Ig-like" evidence="2">
    <location>
        <begin position="184"/>
        <end position="262"/>
    </location>
</feature>
<dbReference type="EMBL" id="VLLI01000011">
    <property type="protein sequence ID" value="TWI97273.1"/>
    <property type="molecule type" value="Genomic_DNA"/>
</dbReference>
<comment type="caution">
    <text evidence="4">The sequence shown here is derived from an EMBL/GenBank/DDBJ whole genome shotgun (WGS) entry which is preliminary data.</text>
</comment>
<feature type="domain" description="Ig-like" evidence="2">
    <location>
        <begin position="755"/>
        <end position="830"/>
    </location>
</feature>
<feature type="compositionally biased region" description="Low complexity" evidence="1">
    <location>
        <begin position="705"/>
        <end position="723"/>
    </location>
</feature>
<dbReference type="Pfam" id="PF19081">
    <property type="entry name" value="Ig_7"/>
    <property type="match status" value="8"/>
</dbReference>
<feature type="domain" description="PKD-like" evidence="3">
    <location>
        <begin position="922"/>
        <end position="1005"/>
    </location>
</feature>
<proteinExistence type="predicted"/>
<feature type="domain" description="Ig-like" evidence="2">
    <location>
        <begin position="833"/>
        <end position="911"/>
    </location>
</feature>
<dbReference type="InterPro" id="IPR044023">
    <property type="entry name" value="Ig_7"/>
</dbReference>
<reference evidence="4 5" key="1">
    <citation type="submission" date="2019-07" db="EMBL/GenBank/DDBJ databases">
        <title>Genomic Encyclopedia of Archaeal and Bacterial Type Strains, Phase II (KMG-II): from individual species to whole genera.</title>
        <authorList>
            <person name="Goeker M."/>
        </authorList>
    </citation>
    <scope>NUCLEOTIDE SEQUENCE [LARGE SCALE GENOMIC DNA]</scope>
    <source>
        <strain evidence="4 5">ATCC BAA-1854</strain>
    </source>
</reference>
<feature type="domain" description="Ig-like" evidence="2">
    <location>
        <begin position="267"/>
        <end position="340"/>
    </location>
</feature>
<gene>
    <name evidence="4" type="ORF">JN11_03734</name>
</gene>
<dbReference type="InterPro" id="IPR013783">
    <property type="entry name" value="Ig-like_fold"/>
</dbReference>
<sequence>MRIRLLICLLLFIFAYNGYGQCTLNVVLSQPSVGICAGNVATLSANGGDTYTWYNAASGGSVVGTGQTFTTPVLNNTTTYYVVVSLSGCTSVPLPVTAIVTPFPQAPTANAVSICYGSTANLHASGSSDIFNWYTTPTGGTSLISSPDYTTPPLTASATYYVENTSNGCESPRTAVSVTVNAIPAAPATQDVTICYGTNASLTASGSTGTYQWFDALSGGNFLASGPTFNTPVLKNSTTYYVQATNGECTSTRTPVNVNVTPQLSPPAVSGAIICSGSVTTLTAVSQGGTYQWYSTASGGNPLATTATFTTPPLTATTTYYVENTFAGCTSPRVAVTVTVLAPTPAPTASGTSVCSGGPATLTATGTGSSYAWYDAATGGNLLSSSQVFVTPALTATVTYYVETTANDCTSPRTAVSVTVNSIPAAPTANGTSTCPGTSANLTASGTGTIQWYDAATGGTLLATGGSYNTPALSKTTTYYVQSTNGQCISSRTAVTVTVPSVSQPQFQYPSGTFCIAGANPSPVINNPAGGTFSATPAGLVFVSNTTGQIDITASTPGKYTIKFTGNDVCSTVSTAPVAIAAAALSQFSYNGPYCQDDVNPLPNYVTGASGGNFSATPAGLVFVSTSTGQIDLAASSQGNYTVTNTIAATGGCPSSTATANVIIYQRVNVSAGAAQTVLTGSVVQLAGSITGGTTSGQWTGGTGSFSNPTSPTSTYTPGPGETSATLTLTSADPTGPCGPKSSQVIITFDNSLNAPTATGTNVCPGSSATLTASATTGTLQWFNAATGGTLLATGSIYTTPPLNITATYYVQAVSNGIASNRTAVTVTVNTIPTAPVVTNSIACSGSTTTLTAGGSTGVYEWYDAPTGGNLIFTGSSYVTPVLTVNTTYYVQANNNGCISPRTQVNVSVTPVPDITSGATQNICSGNALNYTITASMPNATFLWSRAAIAGISNAAVTSQTSGTITETLINTTGHLINVTYVITAFNGSCPGPSLNYVVTVYPIPVVTSPPTYTICDYSVVNYTVTFNTPGTTFAWSRAAVNGISNAAVSGQTSPTIREALYNTTNAPIDVTYVITSQTSTCTGVTFNLVVTVNPNAAISSDVSQNACSGSVFSYTIQSNIPSATFTWSRDATAGISNAPVSNQTSGTISETLINTTNAPIRVVYNVIPTAFGCEGTPFQYGVIVNPPPATPVATSNSPVCIDGSINLSTDAVQDATYQWTGPNGFNSTAQSPSFDNITQANAGVYSVVVSVNGCPSQPGTVNVVIDLPPIANAGPDQLVCATTPSVQLAGVITGGNTTGIWSTAGTGTFSPSNTALNAQYIPSPADTTAGSVTLTLTSTGNCNTSASSMTIKFGPSPATIAGPNQTVCSQTNTVQLAGQLLIGGGAQWSSSGTGFFSPSDTKPDAIYIPSAQDIKNGSVELTLRATGASSCFIATNSLKVDFSPPPTVNAGGTRYVLKGYTITLDPVVSESDVTYLWIPDVDISNTSIKNPVITGDIDRTYTLTVTDSKGCVTSDVVSIIVSPKLVVPNTFTPNADGINDYWDIVGLEAYEHATVDIFTRWGQKVYHSIGYDKPWDGTFNNGRLPVGVYYYVIDTKVNGQILSGYITLIR</sequence>